<keyword evidence="6" id="KW-1185">Reference proteome</keyword>
<comment type="caution">
    <text evidence="5">The sequence shown here is derived from an EMBL/GenBank/DDBJ whole genome shotgun (WGS) entry which is preliminary data.</text>
</comment>
<keyword evidence="2" id="KW-0560">Oxidoreductase</keyword>
<dbReference type="InterPro" id="IPR020904">
    <property type="entry name" value="Sc_DH/Rdtase_CS"/>
</dbReference>
<evidence type="ECO:0000259" key="4">
    <source>
        <dbReference type="SMART" id="SM00822"/>
    </source>
</evidence>
<dbReference type="PRINTS" id="PR00080">
    <property type="entry name" value="SDRFAMILY"/>
</dbReference>
<evidence type="ECO:0000256" key="2">
    <source>
        <dbReference type="ARBA" id="ARBA00023002"/>
    </source>
</evidence>
<dbReference type="InterPro" id="IPR051911">
    <property type="entry name" value="SDR_oxidoreductase"/>
</dbReference>
<dbReference type="InterPro" id="IPR036291">
    <property type="entry name" value="NAD(P)-bd_dom_sf"/>
</dbReference>
<evidence type="ECO:0000313" key="5">
    <source>
        <dbReference type="EMBL" id="TKA09376.1"/>
    </source>
</evidence>
<dbReference type="CDD" id="cd05374">
    <property type="entry name" value="17beta-HSD-like_SDR_c"/>
    <property type="match status" value="1"/>
</dbReference>
<dbReference type="RefSeq" id="WP_136725750.1">
    <property type="nucleotide sequence ID" value="NZ_SUMC01000022.1"/>
</dbReference>
<dbReference type="PANTHER" id="PTHR43976">
    <property type="entry name" value="SHORT CHAIN DEHYDROGENASE"/>
    <property type="match status" value="1"/>
</dbReference>
<dbReference type="Proteomes" id="UP000305778">
    <property type="component" value="Unassembled WGS sequence"/>
</dbReference>
<dbReference type="EMBL" id="SUMC01000022">
    <property type="protein sequence ID" value="TKA09376.1"/>
    <property type="molecule type" value="Genomic_DNA"/>
</dbReference>
<dbReference type="InterPro" id="IPR002347">
    <property type="entry name" value="SDR_fam"/>
</dbReference>
<dbReference type="InterPro" id="IPR057326">
    <property type="entry name" value="KR_dom"/>
</dbReference>
<protein>
    <submittedName>
        <fullName evidence="5">SDR family oxidoreductase</fullName>
    </submittedName>
</protein>
<dbReference type="PROSITE" id="PS00061">
    <property type="entry name" value="ADH_SHORT"/>
    <property type="match status" value="1"/>
</dbReference>
<dbReference type="SMART" id="SM00822">
    <property type="entry name" value="PKS_KR"/>
    <property type="match status" value="1"/>
</dbReference>
<dbReference type="AlphaFoldDB" id="A0A4U0SIK1"/>
<name>A0A4U0SIK1_9ACTN</name>
<accession>A0A4U0SIK1</accession>
<organism evidence="5 6">
    <name type="scientific">Actinacidiphila oryziradicis</name>
    <dbReference type="NCBI Taxonomy" id="2571141"/>
    <lineage>
        <taxon>Bacteria</taxon>
        <taxon>Bacillati</taxon>
        <taxon>Actinomycetota</taxon>
        <taxon>Actinomycetes</taxon>
        <taxon>Kitasatosporales</taxon>
        <taxon>Streptomycetaceae</taxon>
        <taxon>Actinacidiphila</taxon>
    </lineage>
</organism>
<dbReference type="Gene3D" id="3.40.50.720">
    <property type="entry name" value="NAD(P)-binding Rossmann-like Domain"/>
    <property type="match status" value="1"/>
</dbReference>
<gene>
    <name evidence="5" type="ORF">FCI23_22530</name>
</gene>
<dbReference type="PRINTS" id="PR00081">
    <property type="entry name" value="GDHRDH"/>
</dbReference>
<dbReference type="PANTHER" id="PTHR43976:SF16">
    <property type="entry name" value="SHORT-CHAIN DEHYDROGENASE_REDUCTASE FAMILY PROTEIN"/>
    <property type="match status" value="1"/>
</dbReference>
<dbReference type="OrthoDB" id="3178062at2"/>
<dbReference type="Pfam" id="PF00106">
    <property type="entry name" value="adh_short"/>
    <property type="match status" value="1"/>
</dbReference>
<feature type="domain" description="Ketoreductase" evidence="4">
    <location>
        <begin position="4"/>
        <end position="184"/>
    </location>
</feature>
<sequence>MSPKSVVVTGAGSGIGLAVTLELAHAGFDVIGTVRSEQKAEVLRARVERTGAAVRTVLLDVADATSTVQALTEIAMMTDGGPWAVVNNAGFAQPGAIEDVDDEQVRRQLETNLVGPVRIARLVLPTMRERRAGRIVNISSISGRVSSPMLGWYCASKQGLEAVTDALRMETAPFGVKVVLIEPGAYASGIWQQGAGLLPDAQSSAYSDQYAAVDDFLRRELPGPRPVALAVLKALTAPRPLPRYLVGSGARSSAVLDAALPTAATDLAKQLATGLRTAPPRLTRAMDRVRGVLNRRTN</sequence>
<dbReference type="GO" id="GO:0016491">
    <property type="term" value="F:oxidoreductase activity"/>
    <property type="evidence" value="ECO:0007669"/>
    <property type="project" value="UniProtKB-KW"/>
</dbReference>
<evidence type="ECO:0000256" key="3">
    <source>
        <dbReference type="RuleBase" id="RU000363"/>
    </source>
</evidence>
<reference evidence="5 6" key="1">
    <citation type="submission" date="2019-04" db="EMBL/GenBank/DDBJ databases">
        <title>Streptomyces oryziradicis sp. nov., a novel actinomycete isolated from rhizosphere soil of rice (Oryza sativa L.).</title>
        <authorList>
            <person name="Li C."/>
        </authorList>
    </citation>
    <scope>NUCLEOTIDE SEQUENCE [LARGE SCALE GENOMIC DNA]</scope>
    <source>
        <strain evidence="5 6">NEAU-C40</strain>
    </source>
</reference>
<dbReference type="SUPFAM" id="SSF51735">
    <property type="entry name" value="NAD(P)-binding Rossmann-fold domains"/>
    <property type="match status" value="1"/>
</dbReference>
<evidence type="ECO:0000256" key="1">
    <source>
        <dbReference type="ARBA" id="ARBA00006484"/>
    </source>
</evidence>
<proteinExistence type="inferred from homology"/>
<comment type="similarity">
    <text evidence="1 3">Belongs to the short-chain dehydrogenases/reductases (SDR) family.</text>
</comment>
<evidence type="ECO:0000313" key="6">
    <source>
        <dbReference type="Proteomes" id="UP000305778"/>
    </source>
</evidence>